<evidence type="ECO:0000256" key="1">
    <source>
        <dbReference type="SAM" id="MobiDB-lite"/>
    </source>
</evidence>
<evidence type="ECO:0000313" key="2">
    <source>
        <dbReference type="EMBL" id="SHM38997.1"/>
    </source>
</evidence>
<reference evidence="2 3" key="1">
    <citation type="submission" date="2016-11" db="EMBL/GenBank/DDBJ databases">
        <authorList>
            <person name="Jaros S."/>
            <person name="Januszkiewicz K."/>
            <person name="Wedrychowicz H."/>
        </authorList>
    </citation>
    <scope>NUCLEOTIDE SEQUENCE [LARGE SCALE GENOMIC DNA]</scope>
    <source>
        <strain evidence="2 3">DSM 15930</strain>
    </source>
</reference>
<keyword evidence="3" id="KW-1185">Reference proteome</keyword>
<dbReference type="RefSeq" id="WP_073286323.1">
    <property type="nucleotide sequence ID" value="NZ_FRCP01000009.1"/>
</dbReference>
<dbReference type="OrthoDB" id="2082444at2"/>
<protein>
    <submittedName>
        <fullName evidence="2">Uncharacterized protein</fullName>
    </submittedName>
</protein>
<dbReference type="EMBL" id="FRCP01000009">
    <property type="protein sequence ID" value="SHM38997.1"/>
    <property type="molecule type" value="Genomic_DNA"/>
</dbReference>
<feature type="region of interest" description="Disordered" evidence="1">
    <location>
        <begin position="40"/>
        <end position="63"/>
    </location>
</feature>
<dbReference type="InterPro" id="IPR058705">
    <property type="entry name" value="A_ENA"/>
</dbReference>
<accession>A0A1M7IEX9</accession>
<dbReference type="AlphaFoldDB" id="A0A1M7IEX9"/>
<dbReference type="STRING" id="1120996.SAMN02746066_01811"/>
<organism evidence="2 3">
    <name type="scientific">Anaerosporobacter mobilis DSM 15930</name>
    <dbReference type="NCBI Taxonomy" id="1120996"/>
    <lineage>
        <taxon>Bacteria</taxon>
        <taxon>Bacillati</taxon>
        <taxon>Bacillota</taxon>
        <taxon>Clostridia</taxon>
        <taxon>Lachnospirales</taxon>
        <taxon>Lachnospiraceae</taxon>
        <taxon>Anaerosporobacter</taxon>
    </lineage>
</organism>
<proteinExistence type="predicted"/>
<gene>
    <name evidence="2" type="ORF">SAMN02746066_01811</name>
</gene>
<name>A0A1M7IEX9_9FIRM</name>
<dbReference type="Pfam" id="PF26595">
    <property type="entry name" value="A_ENA"/>
    <property type="match status" value="1"/>
</dbReference>
<sequence>MTQQRNYPVTRCQAITNLIDSVAKEQEALADILDKANHRPSYGNDSECYTDYDSSSSDKSKDDKKLELINAVTRLDFVLAFKLSLFINCTCPNGGCSEHRRHD</sequence>
<evidence type="ECO:0000313" key="3">
    <source>
        <dbReference type="Proteomes" id="UP000184038"/>
    </source>
</evidence>
<dbReference type="Proteomes" id="UP000184038">
    <property type="component" value="Unassembled WGS sequence"/>
</dbReference>